<feature type="compositionally biased region" description="Acidic residues" evidence="1">
    <location>
        <begin position="74"/>
        <end position="83"/>
    </location>
</feature>
<keyword evidence="3" id="KW-1185">Reference proteome</keyword>
<feature type="compositionally biased region" description="Basic and acidic residues" evidence="1">
    <location>
        <begin position="159"/>
        <end position="170"/>
    </location>
</feature>
<gene>
    <name evidence="2" type="ORF">K0504_14375</name>
</gene>
<evidence type="ECO:0000313" key="3">
    <source>
        <dbReference type="Proteomes" id="UP001166251"/>
    </source>
</evidence>
<feature type="region of interest" description="Disordered" evidence="1">
    <location>
        <begin position="119"/>
        <end position="174"/>
    </location>
</feature>
<dbReference type="Proteomes" id="UP001166251">
    <property type="component" value="Unassembled WGS sequence"/>
</dbReference>
<protein>
    <submittedName>
        <fullName evidence="2">Uncharacterized protein</fullName>
    </submittedName>
</protein>
<evidence type="ECO:0000256" key="1">
    <source>
        <dbReference type="SAM" id="MobiDB-lite"/>
    </source>
</evidence>
<reference evidence="2" key="1">
    <citation type="submission" date="2021-07" db="EMBL/GenBank/DDBJ databases">
        <title>Neiella marina sp. nov., isolated from the intestinal content of sea cucumber Apostichopus japonicus.</title>
        <authorList>
            <person name="Bai X."/>
        </authorList>
    </citation>
    <scope>NUCLEOTIDE SEQUENCE</scope>
    <source>
        <strain evidence="2">126</strain>
    </source>
</reference>
<feature type="region of interest" description="Disordered" evidence="1">
    <location>
        <begin position="54"/>
        <end position="86"/>
    </location>
</feature>
<organism evidence="2 3">
    <name type="scientific">Neiella holothuriorum</name>
    <dbReference type="NCBI Taxonomy" id="2870530"/>
    <lineage>
        <taxon>Bacteria</taxon>
        <taxon>Pseudomonadati</taxon>
        <taxon>Pseudomonadota</taxon>
        <taxon>Gammaproteobacteria</taxon>
        <taxon>Alteromonadales</taxon>
        <taxon>Echinimonadaceae</taxon>
        <taxon>Neiella</taxon>
    </lineage>
</organism>
<dbReference type="EMBL" id="JAHZSS010000020">
    <property type="protein sequence ID" value="MBW8192219.1"/>
    <property type="molecule type" value="Genomic_DNA"/>
</dbReference>
<dbReference type="RefSeq" id="WP_220104847.1">
    <property type="nucleotide sequence ID" value="NZ_JAHZSS010000020.1"/>
</dbReference>
<accession>A0ABS7EIP4</accession>
<sequence>MPRGWIRFTGLIIFSLFAHAILIWALQRAAVLTPSTPKLEKKPIQARLIVMKQPPAPQPPLENEPALAQKPEPEPIEQAEPEAPEPPIDEAVATEQPEQANETTLPELSPQTQQRMNELLQTKPNISSSTPTKRSGLRRFIPDSLSTASLPEHLQNKPPVERRDTHEFNKPEGTITYPKSSDIAEEYRLADGSTLMRMKSGRCVLVQDQQQLDPQLNGKVWLSYGGAGCKQDDESLAWKAFKQRIAKHAQR</sequence>
<name>A0ABS7EIP4_9GAMM</name>
<evidence type="ECO:0000313" key="2">
    <source>
        <dbReference type="EMBL" id="MBW8192219.1"/>
    </source>
</evidence>
<proteinExistence type="predicted"/>
<feature type="compositionally biased region" description="Polar residues" evidence="1">
    <location>
        <begin position="119"/>
        <end position="133"/>
    </location>
</feature>
<comment type="caution">
    <text evidence="2">The sequence shown here is derived from an EMBL/GenBank/DDBJ whole genome shotgun (WGS) entry which is preliminary data.</text>
</comment>